<evidence type="ECO:0000256" key="6">
    <source>
        <dbReference type="ARBA" id="ARBA00038095"/>
    </source>
</evidence>
<dbReference type="PANTHER" id="PTHR37323">
    <property type="entry name" value="GCN5-RELATED N-ACETYLTRANSFERASE"/>
    <property type="match status" value="1"/>
</dbReference>
<protein>
    <recommendedName>
        <fullName evidence="8">L-ornithine N(alpha)-acyltransferase</fullName>
        <ecNumber evidence="7">2.3.2.30</ecNumber>
    </recommendedName>
</protein>
<keyword evidence="3 12" id="KW-0808">Transferase</keyword>
<comment type="function">
    <text evidence="9">Catalyzes the first step in the biosynthesis of ornithine lipids, which are phosphorus-free membrane lipids. Catalyzes the 3-hydroxyacyl-acyl carrier protein-dependent acylation of ornithine to form lyso-ornithine lipid (LOL).</text>
</comment>
<sequence length="279" mass="30712">MGPEGDTRMQNPLNTPPALATPALQGATTTPQSSADARPGIVVSWARHLDEVRAAQRLRFDVFAGEMGARLNTPLAGHDIDLFDNYCEHLLVRDQASGQVIGTYRVLTPVQAKRVGSTYSDTEFDLTRLRGLRERMVELGRSCVHPEHRHGGVIMALWGALAEFMVRNQLDTMIGCASVPMLHEGMVSGNAAASIWRQLQATHLAPIEYHVRPRLPLPIEQLDSSLEVDPPALIKGYLRLGAKVLGAPAWDPDFNSADLPMLMRIADLPSRYRKHFLGA</sequence>
<keyword evidence="4" id="KW-0443">Lipid metabolism</keyword>
<dbReference type="PANTHER" id="PTHR37323:SF1">
    <property type="entry name" value="L-ORNITHINE N(ALPHA)-ACYLTRANSFERASE"/>
    <property type="match status" value="1"/>
</dbReference>
<evidence type="ECO:0000256" key="5">
    <source>
        <dbReference type="ARBA" id="ARBA00023315"/>
    </source>
</evidence>
<name>A0A1P8K8N7_9BURK</name>
<dbReference type="eggNOG" id="COG3176">
    <property type="taxonomic scope" value="Bacteria"/>
</dbReference>
<evidence type="ECO:0000256" key="1">
    <source>
        <dbReference type="ARBA" id="ARBA00005189"/>
    </source>
</evidence>
<dbReference type="EC" id="2.3.2.30" evidence="7"/>
<comment type="similarity">
    <text evidence="6">Belongs to the acetyltransferase family. OlsB subfamily.</text>
</comment>
<keyword evidence="5 12" id="KW-0012">Acyltransferase</keyword>
<dbReference type="Proteomes" id="UP000186110">
    <property type="component" value="Chromosome"/>
</dbReference>
<evidence type="ECO:0000256" key="9">
    <source>
        <dbReference type="ARBA" id="ARBA00045724"/>
    </source>
</evidence>
<dbReference type="EMBL" id="CP019239">
    <property type="protein sequence ID" value="APW42363.1"/>
    <property type="molecule type" value="Genomic_DNA"/>
</dbReference>
<dbReference type="SUPFAM" id="SSF55729">
    <property type="entry name" value="Acyl-CoA N-acyltransferases (Nat)"/>
    <property type="match status" value="1"/>
</dbReference>
<dbReference type="AlphaFoldDB" id="A0A1P8K8N7"/>
<accession>A0A1P8K8N7</accession>
<feature type="region of interest" description="Disordered" evidence="11">
    <location>
        <begin position="1"/>
        <end position="37"/>
    </location>
</feature>
<dbReference type="GO" id="GO:0043810">
    <property type="term" value="F:ornithine-acyl [acyl carrier protein] N-acyltransferase activity"/>
    <property type="evidence" value="ECO:0007669"/>
    <property type="project" value="UniProtKB-EC"/>
</dbReference>
<dbReference type="Gene3D" id="3.40.630.30">
    <property type="match status" value="1"/>
</dbReference>
<dbReference type="Pfam" id="PF13444">
    <property type="entry name" value="Acetyltransf_5"/>
    <property type="match status" value="1"/>
</dbReference>
<evidence type="ECO:0000256" key="4">
    <source>
        <dbReference type="ARBA" id="ARBA00023098"/>
    </source>
</evidence>
<evidence type="ECO:0000313" key="13">
    <source>
        <dbReference type="Proteomes" id="UP000186110"/>
    </source>
</evidence>
<comment type="catalytic activity">
    <reaction evidence="10">
        <text>a (3R)-hydroxyacyl-[ACP] + L-ornithine = a lyso-ornithine lipid + holo-[ACP] + H(+)</text>
        <dbReference type="Rhea" id="RHEA:20633"/>
        <dbReference type="Rhea" id="RHEA-COMP:9685"/>
        <dbReference type="Rhea" id="RHEA-COMP:9945"/>
        <dbReference type="ChEBI" id="CHEBI:15378"/>
        <dbReference type="ChEBI" id="CHEBI:46911"/>
        <dbReference type="ChEBI" id="CHEBI:64479"/>
        <dbReference type="ChEBI" id="CHEBI:78827"/>
        <dbReference type="ChEBI" id="CHEBI:138482"/>
        <dbReference type="EC" id="2.3.2.30"/>
    </reaction>
    <physiologicalReaction direction="left-to-right" evidence="10">
        <dbReference type="Rhea" id="RHEA:20634"/>
    </physiologicalReaction>
</comment>
<proteinExistence type="inferred from homology"/>
<dbReference type="KEGG" id="rsb:RS694_07295"/>
<evidence type="ECO:0000256" key="2">
    <source>
        <dbReference type="ARBA" id="ARBA00022516"/>
    </source>
</evidence>
<feature type="compositionally biased region" description="Low complexity" evidence="11">
    <location>
        <begin position="11"/>
        <end position="32"/>
    </location>
</feature>
<comment type="pathway">
    <text evidence="1">Lipid metabolism.</text>
</comment>
<organism evidence="12 13">
    <name type="scientific">Rhodoferax saidenbachensis</name>
    <dbReference type="NCBI Taxonomy" id="1484693"/>
    <lineage>
        <taxon>Bacteria</taxon>
        <taxon>Pseudomonadati</taxon>
        <taxon>Pseudomonadota</taxon>
        <taxon>Betaproteobacteria</taxon>
        <taxon>Burkholderiales</taxon>
        <taxon>Comamonadaceae</taxon>
        <taxon>Rhodoferax</taxon>
    </lineage>
</organism>
<dbReference type="GO" id="GO:0006629">
    <property type="term" value="P:lipid metabolic process"/>
    <property type="evidence" value="ECO:0007669"/>
    <property type="project" value="UniProtKB-KW"/>
</dbReference>
<keyword evidence="2" id="KW-0444">Lipid biosynthesis</keyword>
<keyword evidence="13" id="KW-1185">Reference proteome</keyword>
<evidence type="ECO:0000256" key="11">
    <source>
        <dbReference type="SAM" id="MobiDB-lite"/>
    </source>
</evidence>
<dbReference type="STRING" id="1484693.RS694_07295"/>
<evidence type="ECO:0000256" key="7">
    <source>
        <dbReference type="ARBA" id="ARBA00039058"/>
    </source>
</evidence>
<reference evidence="12 13" key="1">
    <citation type="submission" date="2017-01" db="EMBL/GenBank/DDBJ databases">
        <authorList>
            <person name="Mah S.A."/>
            <person name="Swanson W.J."/>
            <person name="Moy G.W."/>
            <person name="Vacquier V.D."/>
        </authorList>
    </citation>
    <scope>NUCLEOTIDE SEQUENCE [LARGE SCALE GENOMIC DNA]</scope>
    <source>
        <strain evidence="12 13">DSM 22694</strain>
    </source>
</reference>
<evidence type="ECO:0000256" key="10">
    <source>
        <dbReference type="ARBA" id="ARBA00047785"/>
    </source>
</evidence>
<evidence type="ECO:0000256" key="8">
    <source>
        <dbReference type="ARBA" id="ARBA00039866"/>
    </source>
</evidence>
<evidence type="ECO:0000256" key="3">
    <source>
        <dbReference type="ARBA" id="ARBA00022679"/>
    </source>
</evidence>
<dbReference type="InterPro" id="IPR016181">
    <property type="entry name" value="Acyl_CoA_acyltransferase"/>
</dbReference>
<dbReference type="InterPro" id="IPR052351">
    <property type="entry name" value="Ornithine_N-alpha-AT"/>
</dbReference>
<gene>
    <name evidence="12" type="ORF">RS694_07295</name>
</gene>
<evidence type="ECO:0000313" key="12">
    <source>
        <dbReference type="EMBL" id="APW42363.1"/>
    </source>
</evidence>